<evidence type="ECO:0000313" key="2">
    <source>
        <dbReference type="EMBL" id="CRY54838.1"/>
    </source>
</evidence>
<organism evidence="2 3">
    <name type="scientific">Yersinia intermedia</name>
    <dbReference type="NCBI Taxonomy" id="631"/>
    <lineage>
        <taxon>Bacteria</taxon>
        <taxon>Pseudomonadati</taxon>
        <taxon>Pseudomonadota</taxon>
        <taxon>Gammaproteobacteria</taxon>
        <taxon>Enterobacterales</taxon>
        <taxon>Yersiniaceae</taxon>
        <taxon>Yersinia</taxon>
    </lineage>
</organism>
<dbReference type="EC" id="3.1.3.16" evidence="2"/>
<accession>A0A0H5LUJ8</accession>
<gene>
    <name evidence="2" type="primary">pphA</name>
    <name evidence="2" type="ORF">ERS008476_01806</name>
</gene>
<dbReference type="GeneID" id="61813825"/>
<dbReference type="PROSITE" id="PS00125">
    <property type="entry name" value="SER_THR_PHOSPHATASE"/>
    <property type="match status" value="1"/>
</dbReference>
<dbReference type="GO" id="GO:0004722">
    <property type="term" value="F:protein serine/threonine phosphatase activity"/>
    <property type="evidence" value="ECO:0007669"/>
    <property type="project" value="UniProtKB-EC"/>
</dbReference>
<proteinExistence type="predicted"/>
<sequence length="214" mass="24368">MYHKINGSEYRRIFVVGDIHGCYKKLMDTLDSVQFERDADLLVSVGDLADRGPQNIECYELLNADWFRAVRGNHEQMAIDVLAGGAVDTWLANGGRWFFLLDSMKRSQVEPLIKRAGRLPLVIEITTEQGKYIIAHADYPSDEYQYDKPISEQMALWNRKRLNAAMKGESEVILGADKFIFGHTPLVKPLLFKNQLYIDTGAVFGNKLTIIQIQ</sequence>
<dbReference type="EMBL" id="CWJI01000003">
    <property type="protein sequence ID" value="CRY54838.1"/>
    <property type="molecule type" value="Genomic_DNA"/>
</dbReference>
<dbReference type="PANTHER" id="PTHR42850:SF11">
    <property type="entry name" value="BIS(5'-NUCLEOSYL)-TETRAPHOSPHATASE [SYMMETRICAL]"/>
    <property type="match status" value="1"/>
</dbReference>
<reference evidence="3" key="1">
    <citation type="submission" date="2015-03" db="EMBL/GenBank/DDBJ databases">
        <authorList>
            <consortium name="Pathogen Informatics"/>
        </authorList>
    </citation>
    <scope>NUCLEOTIDE SEQUENCE [LARGE SCALE GENOMIC DNA]</scope>
    <source>
        <strain evidence="3">R148</strain>
    </source>
</reference>
<dbReference type="AlphaFoldDB" id="A0A0H5LUJ8"/>
<protein>
    <submittedName>
        <fullName evidence="2">Serine/threonine protein phosphatase</fullName>
        <ecNumber evidence="2">3.1.3.16</ecNumber>
    </submittedName>
</protein>
<evidence type="ECO:0000259" key="1">
    <source>
        <dbReference type="PROSITE" id="PS00125"/>
    </source>
</evidence>
<dbReference type="GO" id="GO:0110154">
    <property type="term" value="P:RNA decapping"/>
    <property type="evidence" value="ECO:0007669"/>
    <property type="project" value="TreeGrafter"/>
</dbReference>
<dbReference type="Pfam" id="PF00149">
    <property type="entry name" value="Metallophos"/>
    <property type="match status" value="1"/>
</dbReference>
<feature type="domain" description="Serine/threonine specific protein phosphatases" evidence="1">
    <location>
        <begin position="70"/>
        <end position="75"/>
    </location>
</feature>
<dbReference type="PANTHER" id="PTHR42850">
    <property type="entry name" value="METALLOPHOSPHOESTERASE"/>
    <property type="match status" value="1"/>
</dbReference>
<dbReference type="RefSeq" id="WP_019209208.1">
    <property type="nucleotide sequence ID" value="NZ_CWJI01000003.1"/>
</dbReference>
<dbReference type="Proteomes" id="UP000043316">
    <property type="component" value="Unassembled WGS sequence"/>
</dbReference>
<name>A0A0H5LUJ8_YERIN</name>
<dbReference type="InterPro" id="IPR029052">
    <property type="entry name" value="Metallo-depent_PP-like"/>
</dbReference>
<dbReference type="GO" id="GO:0008803">
    <property type="term" value="F:bis(5'-nucleosyl)-tetraphosphatase (symmetrical) activity"/>
    <property type="evidence" value="ECO:0007669"/>
    <property type="project" value="TreeGrafter"/>
</dbReference>
<dbReference type="InterPro" id="IPR050126">
    <property type="entry name" value="Ap4A_hydrolase"/>
</dbReference>
<dbReference type="GO" id="GO:0005737">
    <property type="term" value="C:cytoplasm"/>
    <property type="evidence" value="ECO:0007669"/>
    <property type="project" value="TreeGrafter"/>
</dbReference>
<evidence type="ECO:0000313" key="3">
    <source>
        <dbReference type="Proteomes" id="UP000043316"/>
    </source>
</evidence>
<dbReference type="SUPFAM" id="SSF56300">
    <property type="entry name" value="Metallo-dependent phosphatases"/>
    <property type="match status" value="1"/>
</dbReference>
<dbReference type="Gene3D" id="3.60.21.10">
    <property type="match status" value="1"/>
</dbReference>
<dbReference type="InterPro" id="IPR006186">
    <property type="entry name" value="Ser/Thr-sp_prot-phosphatase"/>
</dbReference>
<dbReference type="InterPro" id="IPR004843">
    <property type="entry name" value="Calcineurin-like_PHP"/>
</dbReference>
<keyword evidence="2" id="KW-0378">Hydrolase</keyword>